<dbReference type="NCBIfam" id="TIGR00710">
    <property type="entry name" value="efflux_Bcr_CflA"/>
    <property type="match status" value="1"/>
</dbReference>
<organism evidence="10 11">
    <name type="scientific">Comamonas flocculans</name>
    <dbReference type="NCBI Taxonomy" id="2597701"/>
    <lineage>
        <taxon>Bacteria</taxon>
        <taxon>Pseudomonadati</taxon>
        <taxon>Pseudomonadota</taxon>
        <taxon>Betaproteobacteria</taxon>
        <taxon>Burkholderiales</taxon>
        <taxon>Comamonadaceae</taxon>
        <taxon>Comamonas</taxon>
    </lineage>
</organism>
<feature type="transmembrane region" description="Helical" evidence="8">
    <location>
        <begin position="133"/>
        <end position="158"/>
    </location>
</feature>
<dbReference type="PANTHER" id="PTHR23502">
    <property type="entry name" value="MAJOR FACILITATOR SUPERFAMILY"/>
    <property type="match status" value="1"/>
</dbReference>
<comment type="similarity">
    <text evidence="2 8">Belongs to the major facilitator superfamily. Bcr/CmlA family.</text>
</comment>
<evidence type="ECO:0000256" key="6">
    <source>
        <dbReference type="ARBA" id="ARBA00022989"/>
    </source>
</evidence>
<keyword evidence="8" id="KW-0997">Cell inner membrane</keyword>
<evidence type="ECO:0000259" key="9">
    <source>
        <dbReference type="PROSITE" id="PS50850"/>
    </source>
</evidence>
<feature type="transmembrane region" description="Helical" evidence="8">
    <location>
        <begin position="47"/>
        <end position="64"/>
    </location>
</feature>
<feature type="transmembrane region" description="Helical" evidence="8">
    <location>
        <begin position="369"/>
        <end position="390"/>
    </location>
</feature>
<evidence type="ECO:0000313" key="10">
    <source>
        <dbReference type="EMBL" id="QEA14435.1"/>
    </source>
</evidence>
<keyword evidence="5 8" id="KW-0812">Transmembrane</keyword>
<dbReference type="KEGG" id="cof:FOZ74_02555"/>
<dbReference type="InterPro" id="IPR004812">
    <property type="entry name" value="Efflux_drug-R_Bcr/CmlA"/>
</dbReference>
<dbReference type="Proteomes" id="UP000321199">
    <property type="component" value="Chromosome"/>
</dbReference>
<feature type="transmembrane region" description="Helical" evidence="8">
    <location>
        <begin position="164"/>
        <end position="183"/>
    </location>
</feature>
<dbReference type="EMBL" id="CP042344">
    <property type="protein sequence ID" value="QEA14435.1"/>
    <property type="molecule type" value="Genomic_DNA"/>
</dbReference>
<dbReference type="OrthoDB" id="9814303at2"/>
<dbReference type="InterPro" id="IPR036259">
    <property type="entry name" value="MFS_trans_sf"/>
</dbReference>
<feature type="transmembrane region" description="Helical" evidence="8">
    <location>
        <begin position="76"/>
        <end position="94"/>
    </location>
</feature>
<dbReference type="SUPFAM" id="SSF103473">
    <property type="entry name" value="MFS general substrate transporter"/>
    <property type="match status" value="1"/>
</dbReference>
<evidence type="ECO:0000256" key="4">
    <source>
        <dbReference type="ARBA" id="ARBA00022475"/>
    </source>
</evidence>
<dbReference type="GO" id="GO:0005886">
    <property type="term" value="C:plasma membrane"/>
    <property type="evidence" value="ECO:0007669"/>
    <property type="project" value="UniProtKB-SubCell"/>
</dbReference>
<keyword evidence="6 8" id="KW-1133">Transmembrane helix</keyword>
<dbReference type="PANTHER" id="PTHR23502:SF132">
    <property type="entry name" value="POLYAMINE TRANSPORTER 2-RELATED"/>
    <property type="match status" value="1"/>
</dbReference>
<keyword evidence="3 8" id="KW-0813">Transport</keyword>
<keyword evidence="11" id="KW-1185">Reference proteome</keyword>
<dbReference type="GO" id="GO:0042910">
    <property type="term" value="F:xenobiotic transmembrane transporter activity"/>
    <property type="evidence" value="ECO:0007669"/>
    <property type="project" value="InterPro"/>
</dbReference>
<feature type="transmembrane region" description="Helical" evidence="8">
    <location>
        <begin position="343"/>
        <end position="363"/>
    </location>
</feature>
<feature type="transmembrane region" description="Helical" evidence="8">
    <location>
        <begin position="100"/>
        <end position="121"/>
    </location>
</feature>
<comment type="caution">
    <text evidence="8">Lacks conserved residue(s) required for the propagation of feature annotation.</text>
</comment>
<comment type="subcellular location">
    <subcellularLocation>
        <location evidence="8">Cell inner membrane</location>
        <topology evidence="8">Multi-pass membrane protein</topology>
    </subcellularLocation>
    <subcellularLocation>
        <location evidence="1">Cell membrane</location>
        <topology evidence="1">Multi-pass membrane protein</topology>
    </subcellularLocation>
</comment>
<sequence>MPFSAYFRMALVLGLLSAIGPFAIDMYLPALPDIGQSLHAGVGPVQWSLTSFFLALGIGQVAYGPLSDMFGRKPPLYFGLALFVATSVACALASDIGALVLLRFLQGLGAAAGTVIPRAVVRDLHTGNEAARLMALLMLVFSVSPLLAPLAGSGVIALVGWRGVFWAVALLGVAGVLVVHRALPETLSPAQRRRGTLAGATQAYWTLLRDARYLGLVGIGSFTMAGFFVFLAGSPFVFINHYGLTPVQYSLAFSANAAAFFVTAQFTARLGRRFGLERVTVWAASGAGLALVLLLACFLLGADGMWVLVILYFIASGCMGLVIPTTAVLALDDHGPIAGTASALMGTLQMLVGTVAMALAGLFSSGSPLPMVAGMATGALIGVALTWATFGRRRGPARAP</sequence>
<protein>
    <recommendedName>
        <fullName evidence="8">Bcr/CflA family efflux transporter</fullName>
    </recommendedName>
</protein>
<dbReference type="Pfam" id="PF07690">
    <property type="entry name" value="MFS_1"/>
    <property type="match status" value="1"/>
</dbReference>
<dbReference type="CDD" id="cd17320">
    <property type="entry name" value="MFS_MdfA_MDR_like"/>
    <property type="match status" value="1"/>
</dbReference>
<evidence type="ECO:0000256" key="5">
    <source>
        <dbReference type="ARBA" id="ARBA00022692"/>
    </source>
</evidence>
<feature type="transmembrane region" description="Helical" evidence="8">
    <location>
        <begin position="249"/>
        <end position="267"/>
    </location>
</feature>
<name>A0A5B8S0Z3_9BURK</name>
<dbReference type="RefSeq" id="WP_146914046.1">
    <property type="nucleotide sequence ID" value="NZ_CP042344.1"/>
</dbReference>
<feature type="transmembrane region" description="Helical" evidence="8">
    <location>
        <begin position="307"/>
        <end position="331"/>
    </location>
</feature>
<dbReference type="GO" id="GO:1990961">
    <property type="term" value="P:xenobiotic detoxification by transmembrane export across the plasma membrane"/>
    <property type="evidence" value="ECO:0007669"/>
    <property type="project" value="InterPro"/>
</dbReference>
<keyword evidence="7 8" id="KW-0472">Membrane</keyword>
<gene>
    <name evidence="10" type="ORF">FOZ74_02555</name>
</gene>
<dbReference type="FunFam" id="1.20.1720.10:FF:000005">
    <property type="entry name" value="Bcr/CflA family efflux transporter"/>
    <property type="match status" value="1"/>
</dbReference>
<feature type="transmembrane region" description="Helical" evidence="8">
    <location>
        <begin position="213"/>
        <end position="237"/>
    </location>
</feature>
<feature type="domain" description="Major facilitator superfamily (MFS) profile" evidence="9">
    <location>
        <begin position="6"/>
        <end position="394"/>
    </location>
</feature>
<keyword evidence="4" id="KW-1003">Cell membrane</keyword>
<evidence type="ECO:0000256" key="3">
    <source>
        <dbReference type="ARBA" id="ARBA00022448"/>
    </source>
</evidence>
<feature type="transmembrane region" description="Helical" evidence="8">
    <location>
        <begin position="279"/>
        <end position="301"/>
    </location>
</feature>
<dbReference type="InterPro" id="IPR020846">
    <property type="entry name" value="MFS_dom"/>
</dbReference>
<dbReference type="AlphaFoldDB" id="A0A5B8S0Z3"/>
<proteinExistence type="inferred from homology"/>
<evidence type="ECO:0000256" key="7">
    <source>
        <dbReference type="ARBA" id="ARBA00023136"/>
    </source>
</evidence>
<reference evidence="10 11" key="1">
    <citation type="submission" date="2019-07" db="EMBL/GenBank/DDBJ databases">
        <title>Complete genome sequence of Comamonas sp. NLF 7-7 isolated from livestock.</title>
        <authorList>
            <person name="Kim D.H."/>
            <person name="Kim J.G."/>
        </authorList>
    </citation>
    <scope>NUCLEOTIDE SEQUENCE [LARGE SCALE GENOMIC DNA]</scope>
    <source>
        <strain evidence="10 11">NLF 7-7</strain>
    </source>
</reference>
<dbReference type="InterPro" id="IPR011701">
    <property type="entry name" value="MFS"/>
</dbReference>
<evidence type="ECO:0000313" key="11">
    <source>
        <dbReference type="Proteomes" id="UP000321199"/>
    </source>
</evidence>
<evidence type="ECO:0000256" key="1">
    <source>
        <dbReference type="ARBA" id="ARBA00004651"/>
    </source>
</evidence>
<dbReference type="Gene3D" id="1.20.1720.10">
    <property type="entry name" value="Multidrug resistance protein D"/>
    <property type="match status" value="1"/>
</dbReference>
<dbReference type="PROSITE" id="PS50850">
    <property type="entry name" value="MFS"/>
    <property type="match status" value="1"/>
</dbReference>
<accession>A0A5B8S0Z3</accession>
<evidence type="ECO:0000256" key="2">
    <source>
        <dbReference type="ARBA" id="ARBA00006236"/>
    </source>
</evidence>
<evidence type="ECO:0000256" key="8">
    <source>
        <dbReference type="RuleBase" id="RU365088"/>
    </source>
</evidence>